<evidence type="ECO:0000256" key="1">
    <source>
        <dbReference type="ARBA" id="ARBA00007447"/>
    </source>
</evidence>
<dbReference type="PANTHER" id="PTHR47965">
    <property type="entry name" value="ASPARTYL PROTEASE-RELATED"/>
    <property type="match status" value="1"/>
</dbReference>
<dbReference type="EMBL" id="JAUESC010000386">
    <property type="protein sequence ID" value="KAK0576273.1"/>
    <property type="molecule type" value="Genomic_DNA"/>
</dbReference>
<comment type="caution">
    <text evidence="3">The sequence shown here is derived from an EMBL/GenBank/DDBJ whole genome shotgun (WGS) entry which is preliminary data.</text>
</comment>
<dbReference type="SUPFAM" id="SSF50630">
    <property type="entry name" value="Acid proteases"/>
    <property type="match status" value="1"/>
</dbReference>
<proteinExistence type="inferred from homology"/>
<comment type="similarity">
    <text evidence="1">Belongs to the peptidase A1 family.</text>
</comment>
<gene>
    <name evidence="3" type="ORF">LWI29_014779</name>
</gene>
<dbReference type="InterPro" id="IPR021109">
    <property type="entry name" value="Peptidase_aspartic_dom_sf"/>
</dbReference>
<sequence>MVQAGPGVTCLAFVDGGINKHRASMIIGAHQLQDNLLQFDLARSMLGFSSSLLLRGTSCSNFNFTATTTPYME</sequence>
<dbReference type="Gene3D" id="2.40.70.10">
    <property type="entry name" value="Acid Proteases"/>
    <property type="match status" value="1"/>
</dbReference>
<organism evidence="3 4">
    <name type="scientific">Acer saccharum</name>
    <name type="common">Sugar maple</name>
    <dbReference type="NCBI Taxonomy" id="4024"/>
    <lineage>
        <taxon>Eukaryota</taxon>
        <taxon>Viridiplantae</taxon>
        <taxon>Streptophyta</taxon>
        <taxon>Embryophyta</taxon>
        <taxon>Tracheophyta</taxon>
        <taxon>Spermatophyta</taxon>
        <taxon>Magnoliopsida</taxon>
        <taxon>eudicotyledons</taxon>
        <taxon>Gunneridae</taxon>
        <taxon>Pentapetalae</taxon>
        <taxon>rosids</taxon>
        <taxon>malvids</taxon>
        <taxon>Sapindales</taxon>
        <taxon>Sapindaceae</taxon>
        <taxon>Hippocastanoideae</taxon>
        <taxon>Acereae</taxon>
        <taxon>Acer</taxon>
    </lineage>
</organism>
<dbReference type="InterPro" id="IPR032799">
    <property type="entry name" value="TAXi_C"/>
</dbReference>
<evidence type="ECO:0000259" key="2">
    <source>
        <dbReference type="PROSITE" id="PS51767"/>
    </source>
</evidence>
<accession>A0AA39RM80</accession>
<reference evidence="3" key="2">
    <citation type="submission" date="2023-06" db="EMBL/GenBank/DDBJ databases">
        <authorList>
            <person name="Swenson N.G."/>
            <person name="Wegrzyn J.L."/>
            <person name="Mcevoy S.L."/>
        </authorList>
    </citation>
    <scope>NUCLEOTIDE SEQUENCE</scope>
    <source>
        <strain evidence="3">NS2018</strain>
        <tissue evidence="3">Leaf</tissue>
    </source>
</reference>
<evidence type="ECO:0000313" key="4">
    <source>
        <dbReference type="Proteomes" id="UP001168877"/>
    </source>
</evidence>
<dbReference type="PROSITE" id="PS51767">
    <property type="entry name" value="PEPTIDASE_A1"/>
    <property type="match status" value="1"/>
</dbReference>
<dbReference type="PANTHER" id="PTHR47965:SF28">
    <property type="entry name" value="BASIC 7S GLOBULIN"/>
    <property type="match status" value="1"/>
</dbReference>
<dbReference type="GO" id="GO:0006508">
    <property type="term" value="P:proteolysis"/>
    <property type="evidence" value="ECO:0007669"/>
    <property type="project" value="InterPro"/>
</dbReference>
<reference evidence="3" key="1">
    <citation type="journal article" date="2022" name="Plant J.">
        <title>Strategies of tolerance reflected in two North American maple genomes.</title>
        <authorList>
            <person name="McEvoy S.L."/>
            <person name="Sezen U.U."/>
            <person name="Trouern-Trend A."/>
            <person name="McMahon S.M."/>
            <person name="Schaberg P.G."/>
            <person name="Yang J."/>
            <person name="Wegrzyn J.L."/>
            <person name="Swenson N.G."/>
        </authorList>
    </citation>
    <scope>NUCLEOTIDE SEQUENCE</scope>
    <source>
        <strain evidence="3">NS2018</strain>
    </source>
</reference>
<feature type="domain" description="Peptidase A1" evidence="2">
    <location>
        <begin position="1"/>
        <end position="49"/>
    </location>
</feature>
<evidence type="ECO:0000313" key="3">
    <source>
        <dbReference type="EMBL" id="KAK0576273.1"/>
    </source>
</evidence>
<dbReference type="AlphaFoldDB" id="A0AA39RM80"/>
<dbReference type="InterPro" id="IPR001461">
    <property type="entry name" value="Aspartic_peptidase_A1"/>
</dbReference>
<protein>
    <recommendedName>
        <fullName evidence="2">Peptidase A1 domain-containing protein</fullName>
    </recommendedName>
</protein>
<dbReference type="Proteomes" id="UP001168877">
    <property type="component" value="Unassembled WGS sequence"/>
</dbReference>
<dbReference type="InterPro" id="IPR033121">
    <property type="entry name" value="PEPTIDASE_A1"/>
</dbReference>
<dbReference type="GO" id="GO:0004190">
    <property type="term" value="F:aspartic-type endopeptidase activity"/>
    <property type="evidence" value="ECO:0007669"/>
    <property type="project" value="InterPro"/>
</dbReference>
<keyword evidence="4" id="KW-1185">Reference proteome</keyword>
<name>A0AA39RM80_ACESA</name>
<dbReference type="Pfam" id="PF14541">
    <property type="entry name" value="TAXi_C"/>
    <property type="match status" value="1"/>
</dbReference>